<dbReference type="EMBL" id="PQFF01000439">
    <property type="protein sequence ID" value="RHZ50055.1"/>
    <property type="molecule type" value="Genomic_DNA"/>
</dbReference>
<sequence>MSKYKKTVKNYNTTVIDIGKIDSKIHYEPFSQYWWVSTENNENNINLLIPIRIGMKTLTKLNNYDFIITILEPDIQNFPGPRYQATCELISSEICASSSVAITFLYQQIFNTKSKFSGPLVMGFDQQDIVEQMLENIQFRPFEFFIEQLRIVIIGIGISKNREWNYAGIITTISGKDPTEVWSQIDNKPKYNANILFGFENTYTQELIKQLKIPSCTIEKWDNELILQEIFEYHLKKRVKSNINWMEFIKSWKNQKSEIIELQSSLKQLYEPEYQMNSHELYAWKSMLRYIGCKEITSYDKNQSKYEFWTRSSDPEKDQETLKNLYNLDFFQSAPNYNQAKILWKCIQESLNIFSSDTITETRQYAKLYGPGGECLEKPVYTRNKISQEKLNQLQQFLNDKNNVIMSSYKTDSKTGLPVKYLKDTKKALWEKFSHQLPDDKQYIYREDLGGLCSICSRYGYEIFAEMKQFVEKNIQNQNYQKYYINEIENLCRYLKKFYEQEFKISINGTVIHNECISYCLLYAFGTCKEVHNPYKNYDI</sequence>
<organism evidence="1 2">
    <name type="scientific">Diversispora epigaea</name>
    <dbReference type="NCBI Taxonomy" id="1348612"/>
    <lineage>
        <taxon>Eukaryota</taxon>
        <taxon>Fungi</taxon>
        <taxon>Fungi incertae sedis</taxon>
        <taxon>Mucoromycota</taxon>
        <taxon>Glomeromycotina</taxon>
        <taxon>Glomeromycetes</taxon>
        <taxon>Diversisporales</taxon>
        <taxon>Diversisporaceae</taxon>
        <taxon>Diversispora</taxon>
    </lineage>
</organism>
<protein>
    <submittedName>
        <fullName evidence="1">Uncharacterized protein</fullName>
    </submittedName>
</protein>
<evidence type="ECO:0000313" key="1">
    <source>
        <dbReference type="EMBL" id="RHZ50055.1"/>
    </source>
</evidence>
<dbReference type="Proteomes" id="UP000266861">
    <property type="component" value="Unassembled WGS sequence"/>
</dbReference>
<gene>
    <name evidence="1" type="ORF">Glove_506g2</name>
</gene>
<reference evidence="1 2" key="1">
    <citation type="submission" date="2018-08" db="EMBL/GenBank/DDBJ databases">
        <title>Genome and evolution of the arbuscular mycorrhizal fungus Diversispora epigaea (formerly Glomus versiforme) and its bacterial endosymbionts.</title>
        <authorList>
            <person name="Sun X."/>
            <person name="Fei Z."/>
            <person name="Harrison M."/>
        </authorList>
    </citation>
    <scope>NUCLEOTIDE SEQUENCE [LARGE SCALE GENOMIC DNA]</scope>
    <source>
        <strain evidence="1 2">IT104</strain>
    </source>
</reference>
<name>A0A397GGE0_9GLOM</name>
<keyword evidence="2" id="KW-1185">Reference proteome</keyword>
<proteinExistence type="predicted"/>
<accession>A0A397GGE0</accession>
<dbReference type="AlphaFoldDB" id="A0A397GGE0"/>
<dbReference type="OrthoDB" id="2394084at2759"/>
<evidence type="ECO:0000313" key="2">
    <source>
        <dbReference type="Proteomes" id="UP000266861"/>
    </source>
</evidence>
<comment type="caution">
    <text evidence="1">The sequence shown here is derived from an EMBL/GenBank/DDBJ whole genome shotgun (WGS) entry which is preliminary data.</text>
</comment>